<comment type="caution">
    <text evidence="2">The sequence shown here is derived from an EMBL/GenBank/DDBJ whole genome shotgun (WGS) entry which is preliminary data.</text>
</comment>
<dbReference type="InterPro" id="IPR036397">
    <property type="entry name" value="RNaseH_sf"/>
</dbReference>
<dbReference type="InterPro" id="IPR002156">
    <property type="entry name" value="RNaseH_domain"/>
</dbReference>
<dbReference type="GO" id="GO:0004523">
    <property type="term" value="F:RNA-DNA hybrid ribonuclease activity"/>
    <property type="evidence" value="ECO:0007669"/>
    <property type="project" value="InterPro"/>
</dbReference>
<dbReference type="OrthoDB" id="1906820at2759"/>
<dbReference type="EMBL" id="RXIC02000020">
    <property type="protein sequence ID" value="KAB1223029.1"/>
    <property type="molecule type" value="Genomic_DNA"/>
</dbReference>
<evidence type="ECO:0000313" key="2">
    <source>
        <dbReference type="EMBL" id="KAB1223029.1"/>
    </source>
</evidence>
<organism evidence="2 3">
    <name type="scientific">Morella rubra</name>
    <name type="common">Chinese bayberry</name>
    <dbReference type="NCBI Taxonomy" id="262757"/>
    <lineage>
        <taxon>Eukaryota</taxon>
        <taxon>Viridiplantae</taxon>
        <taxon>Streptophyta</taxon>
        <taxon>Embryophyta</taxon>
        <taxon>Tracheophyta</taxon>
        <taxon>Spermatophyta</taxon>
        <taxon>Magnoliopsida</taxon>
        <taxon>eudicotyledons</taxon>
        <taxon>Gunneridae</taxon>
        <taxon>Pentapetalae</taxon>
        <taxon>rosids</taxon>
        <taxon>fabids</taxon>
        <taxon>Fagales</taxon>
        <taxon>Myricaceae</taxon>
        <taxon>Morella</taxon>
    </lineage>
</organism>
<dbReference type="PANTHER" id="PTHR47723:SF19">
    <property type="entry name" value="POLYNUCLEOTIDYL TRANSFERASE, RIBONUCLEASE H-LIKE SUPERFAMILY PROTEIN"/>
    <property type="match status" value="1"/>
</dbReference>
<feature type="domain" description="RNase H type-1" evidence="1">
    <location>
        <begin position="37"/>
        <end position="100"/>
    </location>
</feature>
<dbReference type="Pfam" id="PF13456">
    <property type="entry name" value="RVT_3"/>
    <property type="match status" value="1"/>
</dbReference>
<dbReference type="PANTHER" id="PTHR47723">
    <property type="entry name" value="OS05G0353850 PROTEIN"/>
    <property type="match status" value="1"/>
</dbReference>
<dbReference type="InterPro" id="IPR053151">
    <property type="entry name" value="RNase_H-like"/>
</dbReference>
<dbReference type="Proteomes" id="UP000516437">
    <property type="component" value="Chromosome 2"/>
</dbReference>
<gene>
    <name evidence="2" type="ORF">CJ030_MR2G001908</name>
</gene>
<accession>A0A6A1WCM0</accession>
<dbReference type="AlphaFoldDB" id="A0A6A1WCM0"/>
<keyword evidence="3" id="KW-1185">Reference proteome</keyword>
<name>A0A6A1WCM0_9ROSI</name>
<sequence length="128" mass="14554">MVWSIQRCDSIASWKPFDLGKLKINYETAVADGKLFMAAIYCDNEGNILKVVTSTMNGRNNTKGEARAARMACQVAEEFMENEIIFEGDCLNLVNQVMDEIGEPNWDIVGEVKTIRRLLKDHVMWSFT</sequence>
<dbReference type="GO" id="GO:0003676">
    <property type="term" value="F:nucleic acid binding"/>
    <property type="evidence" value="ECO:0007669"/>
    <property type="project" value="InterPro"/>
</dbReference>
<proteinExistence type="predicted"/>
<reference evidence="2 3" key="1">
    <citation type="journal article" date="2019" name="Plant Biotechnol. J.">
        <title>The red bayberry genome and genetic basis of sex determination.</title>
        <authorList>
            <person name="Jia H.M."/>
            <person name="Jia H.J."/>
            <person name="Cai Q.L."/>
            <person name="Wang Y."/>
            <person name="Zhao H.B."/>
            <person name="Yang W.F."/>
            <person name="Wang G.Y."/>
            <person name="Li Y.H."/>
            <person name="Zhan D.L."/>
            <person name="Shen Y.T."/>
            <person name="Niu Q.F."/>
            <person name="Chang L."/>
            <person name="Qiu J."/>
            <person name="Zhao L."/>
            <person name="Xie H.B."/>
            <person name="Fu W.Y."/>
            <person name="Jin J."/>
            <person name="Li X.W."/>
            <person name="Jiao Y."/>
            <person name="Zhou C.C."/>
            <person name="Tu T."/>
            <person name="Chai C.Y."/>
            <person name="Gao J.L."/>
            <person name="Fan L.J."/>
            <person name="van de Weg E."/>
            <person name="Wang J.Y."/>
            <person name="Gao Z.S."/>
        </authorList>
    </citation>
    <scope>NUCLEOTIDE SEQUENCE [LARGE SCALE GENOMIC DNA]</scope>
    <source>
        <tissue evidence="2">Leaves</tissue>
    </source>
</reference>
<evidence type="ECO:0000259" key="1">
    <source>
        <dbReference type="Pfam" id="PF13456"/>
    </source>
</evidence>
<protein>
    <recommendedName>
        <fullName evidence="1">RNase H type-1 domain-containing protein</fullName>
    </recommendedName>
</protein>
<evidence type="ECO:0000313" key="3">
    <source>
        <dbReference type="Proteomes" id="UP000516437"/>
    </source>
</evidence>
<dbReference type="Gene3D" id="3.30.420.10">
    <property type="entry name" value="Ribonuclease H-like superfamily/Ribonuclease H"/>
    <property type="match status" value="1"/>
</dbReference>